<feature type="binding site" evidence="6">
    <location>
        <begin position="189"/>
        <end position="191"/>
    </location>
    <ligand>
        <name>substrate</name>
    </ligand>
</feature>
<protein>
    <recommendedName>
        <fullName evidence="6">Pyridoxine/pyridoxamine 5'-phosphate oxidase</fullName>
        <ecNumber evidence="6">1.4.3.5</ecNumber>
    </recommendedName>
    <alternativeName>
        <fullName evidence="6">PNP/PMP oxidase</fullName>
        <shortName evidence="6">PNPOx</shortName>
    </alternativeName>
    <alternativeName>
        <fullName evidence="6">Pyridoxal 5'-phosphate synthase</fullName>
    </alternativeName>
</protein>
<keyword evidence="2 6" id="KW-0285">Flavoprotein</keyword>
<feature type="binding site" evidence="6 7">
    <location>
        <begin position="74"/>
        <end position="75"/>
    </location>
    <ligand>
        <name>FMN</name>
        <dbReference type="ChEBI" id="CHEBI:58210"/>
    </ligand>
</feature>
<evidence type="ECO:0000313" key="11">
    <source>
        <dbReference type="Proteomes" id="UP000596977"/>
    </source>
</evidence>
<feature type="binding site" evidence="6 7">
    <location>
        <begin position="138"/>
        <end position="139"/>
    </location>
    <ligand>
        <name>FMN</name>
        <dbReference type="ChEBI" id="CHEBI:58210"/>
    </ligand>
</feature>
<proteinExistence type="inferred from homology"/>
<feature type="binding site" evidence="6">
    <location>
        <position position="129"/>
    </location>
    <ligand>
        <name>substrate</name>
    </ligand>
</feature>
<evidence type="ECO:0000313" key="10">
    <source>
        <dbReference type="EMBL" id="GGA55438.1"/>
    </source>
</evidence>
<sequence length="212" mass="24332">MSERQEPLTAQLFDDTHASTLDPFAIFQEWLETARQSEINDPNAMALASVDQSGMPDIRMVLLNGLDSRGFVFFTNFESAKGKQLQARPKAALLFHWKSIRRQVRVRGAVEIVSGAEADAYFATRPVVSRLGAHASDQSRPLDTRETLLARVEALRERFEGEEVPRPNHWSGFRVWPEQIEFWKDGEFRLHDRVVFNRASKSEGWTNTRLYP</sequence>
<feature type="binding site" evidence="6 7">
    <location>
        <position position="81"/>
    </location>
    <ligand>
        <name>FMN</name>
        <dbReference type="ChEBI" id="CHEBI:58210"/>
    </ligand>
</feature>
<evidence type="ECO:0000259" key="8">
    <source>
        <dbReference type="Pfam" id="PF01243"/>
    </source>
</evidence>
<reference evidence="10 11" key="1">
    <citation type="journal article" date="2014" name="Int. J. Syst. Evol. Microbiol.">
        <title>Complete genome sequence of Corynebacterium casei LMG S-19264T (=DSM 44701T), isolated from a smear-ripened cheese.</title>
        <authorList>
            <consortium name="US DOE Joint Genome Institute (JGI-PGF)"/>
            <person name="Walter F."/>
            <person name="Albersmeier A."/>
            <person name="Kalinowski J."/>
            <person name="Ruckert C."/>
        </authorList>
    </citation>
    <scope>NUCLEOTIDE SEQUENCE [LARGE SCALE GENOMIC DNA]</scope>
    <source>
        <strain evidence="10 11">CGMCC 1.15896</strain>
    </source>
</reference>
<dbReference type="PANTHER" id="PTHR10851">
    <property type="entry name" value="PYRIDOXINE-5-PHOSPHATE OXIDASE"/>
    <property type="match status" value="1"/>
</dbReference>
<comment type="cofactor">
    <cofactor evidence="6 7">
        <name>FMN</name>
        <dbReference type="ChEBI" id="CHEBI:58210"/>
    </cofactor>
    <text evidence="6 7">Binds 1 FMN per subunit.</text>
</comment>
<dbReference type="AlphaFoldDB" id="A0A916RF56"/>
<dbReference type="GO" id="GO:0010181">
    <property type="term" value="F:FMN binding"/>
    <property type="evidence" value="ECO:0007669"/>
    <property type="project" value="UniProtKB-UniRule"/>
</dbReference>
<feature type="binding site" evidence="6">
    <location>
        <position position="121"/>
    </location>
    <ligand>
        <name>substrate</name>
    </ligand>
</feature>
<dbReference type="InterPro" id="IPR000659">
    <property type="entry name" value="Pyridox_Oxase"/>
</dbReference>
<dbReference type="Proteomes" id="UP000596977">
    <property type="component" value="Unassembled WGS sequence"/>
</dbReference>
<feature type="domain" description="Pyridoxine 5'-phosphate oxidase dimerisation C-terminal" evidence="9">
    <location>
        <begin position="170"/>
        <end position="212"/>
    </location>
</feature>
<feature type="binding site" evidence="6">
    <location>
        <position position="125"/>
    </location>
    <ligand>
        <name>substrate</name>
    </ligand>
</feature>
<dbReference type="GO" id="GO:0008615">
    <property type="term" value="P:pyridoxine biosynthetic process"/>
    <property type="evidence" value="ECO:0007669"/>
    <property type="project" value="UniProtKB-UniRule"/>
</dbReference>
<evidence type="ECO:0000256" key="5">
    <source>
        <dbReference type="ARBA" id="ARBA00023096"/>
    </source>
</evidence>
<dbReference type="EC" id="1.4.3.5" evidence="6"/>
<comment type="pathway">
    <text evidence="6">Cofactor metabolism; pyridoxal 5'-phosphate salvage; pyridoxal 5'-phosphate from pyridoxamine 5'-phosphate: step 1/1.</text>
</comment>
<dbReference type="Pfam" id="PF01243">
    <property type="entry name" value="PNPOx_N"/>
    <property type="match status" value="1"/>
</dbReference>
<comment type="catalytic activity">
    <reaction evidence="6">
        <text>pyridoxamine 5'-phosphate + O2 + H2O = pyridoxal 5'-phosphate + H2O2 + NH4(+)</text>
        <dbReference type="Rhea" id="RHEA:15817"/>
        <dbReference type="ChEBI" id="CHEBI:15377"/>
        <dbReference type="ChEBI" id="CHEBI:15379"/>
        <dbReference type="ChEBI" id="CHEBI:16240"/>
        <dbReference type="ChEBI" id="CHEBI:28938"/>
        <dbReference type="ChEBI" id="CHEBI:58451"/>
        <dbReference type="ChEBI" id="CHEBI:597326"/>
        <dbReference type="EC" id="1.4.3.5"/>
    </reaction>
</comment>
<evidence type="ECO:0000256" key="2">
    <source>
        <dbReference type="ARBA" id="ARBA00022630"/>
    </source>
</evidence>
<feature type="domain" description="Pyridoxamine 5'-phosphate oxidase N-terminal" evidence="8">
    <location>
        <begin position="34"/>
        <end position="157"/>
    </location>
</feature>
<dbReference type="InterPro" id="IPR019576">
    <property type="entry name" value="Pyridoxamine_oxidase_dimer_C"/>
</dbReference>
<dbReference type="InterPro" id="IPR011576">
    <property type="entry name" value="Pyridox_Oxase_N"/>
</dbReference>
<comment type="pathway">
    <text evidence="6">Cofactor metabolism; pyridoxal 5'-phosphate salvage; pyridoxal 5'-phosphate from pyridoxine 5'-phosphate: step 1/1.</text>
</comment>
<dbReference type="PIRSF" id="PIRSF000190">
    <property type="entry name" value="Pyd_amn-ph_oxd"/>
    <property type="match status" value="1"/>
</dbReference>
<feature type="binding site" evidence="6 7">
    <location>
        <position position="193"/>
    </location>
    <ligand>
        <name>FMN</name>
        <dbReference type="ChEBI" id="CHEBI:58210"/>
    </ligand>
</feature>
<keyword evidence="11" id="KW-1185">Reference proteome</keyword>
<evidence type="ECO:0000256" key="4">
    <source>
        <dbReference type="ARBA" id="ARBA00023002"/>
    </source>
</evidence>
<keyword evidence="5 6" id="KW-0664">Pyridoxine biosynthesis</keyword>
<name>A0A916RF56_9HYPH</name>
<dbReference type="PANTHER" id="PTHR10851:SF0">
    <property type="entry name" value="PYRIDOXINE-5'-PHOSPHATE OXIDASE"/>
    <property type="match status" value="1"/>
</dbReference>
<dbReference type="GO" id="GO:0004733">
    <property type="term" value="F:pyridoxamine phosphate oxidase activity"/>
    <property type="evidence" value="ECO:0007669"/>
    <property type="project" value="UniProtKB-UniRule"/>
</dbReference>
<organism evidence="10 11">
    <name type="scientific">Pelagibacterium lentulum</name>
    <dbReference type="NCBI Taxonomy" id="2029865"/>
    <lineage>
        <taxon>Bacteria</taxon>
        <taxon>Pseudomonadati</taxon>
        <taxon>Pseudomonadota</taxon>
        <taxon>Alphaproteobacteria</taxon>
        <taxon>Hyphomicrobiales</taxon>
        <taxon>Devosiaceae</taxon>
        <taxon>Pelagibacterium</taxon>
    </lineage>
</organism>
<feature type="binding site" evidence="6 7">
    <location>
        <position position="183"/>
    </location>
    <ligand>
        <name>FMN</name>
        <dbReference type="ChEBI" id="CHEBI:58210"/>
    </ligand>
</feature>
<evidence type="ECO:0000259" key="9">
    <source>
        <dbReference type="Pfam" id="PF10590"/>
    </source>
</evidence>
<comment type="caution">
    <text evidence="10">The sequence shown here is derived from an EMBL/GenBank/DDBJ whole genome shotgun (WGS) entry which is preliminary data.</text>
</comment>
<dbReference type="InterPro" id="IPR012349">
    <property type="entry name" value="Split_barrel_FMN-bd"/>
</dbReference>
<dbReference type="NCBIfam" id="NF004231">
    <property type="entry name" value="PRK05679.1"/>
    <property type="match status" value="1"/>
</dbReference>
<evidence type="ECO:0000256" key="3">
    <source>
        <dbReference type="ARBA" id="ARBA00022643"/>
    </source>
</evidence>
<comment type="similarity">
    <text evidence="1 6">Belongs to the pyridoxamine 5'-phosphate oxidase family.</text>
</comment>
<comment type="caution">
    <text evidence="6">Lacks conserved residue(s) required for the propagation of feature annotation.</text>
</comment>
<evidence type="ECO:0000256" key="7">
    <source>
        <dbReference type="PIRSR" id="PIRSR000190-2"/>
    </source>
</evidence>
<keyword evidence="4 6" id="KW-0560">Oxidoreductase</keyword>
<keyword evidence="3 6" id="KW-0288">FMN</keyword>
<dbReference type="Pfam" id="PF10590">
    <property type="entry name" value="PNP_phzG_C"/>
    <property type="match status" value="1"/>
</dbReference>
<comment type="function">
    <text evidence="6">Catalyzes the oxidation of either pyridoxine 5'-phosphate (PNP) or pyridoxamine 5'-phosphate (PMP) into pyridoxal 5'-phosphate (PLP).</text>
</comment>
<evidence type="ECO:0000256" key="6">
    <source>
        <dbReference type="HAMAP-Rule" id="MF_01629"/>
    </source>
</evidence>
<evidence type="ECO:0000256" key="1">
    <source>
        <dbReference type="ARBA" id="ARBA00007301"/>
    </source>
</evidence>
<dbReference type="SUPFAM" id="SSF50475">
    <property type="entry name" value="FMN-binding split barrel"/>
    <property type="match status" value="1"/>
</dbReference>
<dbReference type="RefSeq" id="WP_127072164.1">
    <property type="nucleotide sequence ID" value="NZ_BMKB01000004.1"/>
</dbReference>
<dbReference type="HAMAP" id="MF_01629">
    <property type="entry name" value="PdxH"/>
    <property type="match status" value="1"/>
</dbReference>
<comment type="catalytic activity">
    <reaction evidence="6">
        <text>pyridoxine 5'-phosphate + O2 = pyridoxal 5'-phosphate + H2O2</text>
        <dbReference type="Rhea" id="RHEA:15149"/>
        <dbReference type="ChEBI" id="CHEBI:15379"/>
        <dbReference type="ChEBI" id="CHEBI:16240"/>
        <dbReference type="ChEBI" id="CHEBI:58589"/>
        <dbReference type="ChEBI" id="CHEBI:597326"/>
        <dbReference type="EC" id="1.4.3.5"/>
    </reaction>
</comment>
<gene>
    <name evidence="6 10" type="primary">pdxH</name>
    <name evidence="10" type="ORF">GCM10011499_27030</name>
</gene>
<dbReference type="EMBL" id="BMKB01000004">
    <property type="protein sequence ID" value="GGA55438.1"/>
    <property type="molecule type" value="Genomic_DNA"/>
</dbReference>
<dbReference type="Gene3D" id="2.30.110.10">
    <property type="entry name" value="Electron Transport, Fmn-binding Protein, Chain A"/>
    <property type="match status" value="1"/>
</dbReference>
<accession>A0A916RF56</accession>
<comment type="subunit">
    <text evidence="6">Homodimer.</text>
</comment>
<feature type="binding site" evidence="6 7">
    <location>
        <position position="103"/>
    </location>
    <ligand>
        <name>FMN</name>
        <dbReference type="ChEBI" id="CHEBI:58210"/>
    </ligand>
</feature>
<dbReference type="NCBIfam" id="TIGR00558">
    <property type="entry name" value="pdxH"/>
    <property type="match status" value="1"/>
</dbReference>
<dbReference type="OrthoDB" id="9780392at2"/>